<evidence type="ECO:0000313" key="1">
    <source>
        <dbReference type="EMBL" id="CAJ1946041.1"/>
    </source>
</evidence>
<dbReference type="Proteomes" id="UP001295423">
    <property type="component" value="Unassembled WGS sequence"/>
</dbReference>
<reference evidence="1" key="1">
    <citation type="submission" date="2023-08" db="EMBL/GenBank/DDBJ databases">
        <authorList>
            <person name="Audoor S."/>
            <person name="Bilcke G."/>
        </authorList>
    </citation>
    <scope>NUCLEOTIDE SEQUENCE</scope>
</reference>
<comment type="caution">
    <text evidence="1">The sequence shown here is derived from an EMBL/GenBank/DDBJ whole genome shotgun (WGS) entry which is preliminary data.</text>
</comment>
<dbReference type="EMBL" id="CAKOGP040001557">
    <property type="protein sequence ID" value="CAJ1946041.1"/>
    <property type="molecule type" value="Genomic_DNA"/>
</dbReference>
<keyword evidence="2" id="KW-1185">Reference proteome</keyword>
<name>A0AAD2CXJ2_9STRA</name>
<sequence>MCYDHSSITALELRRCLEDHDDIKEESLFADDFRMSPFHILFSTVEPRGDMLEVLLKKFPYHVLGWKDADGKLAMDYLVSNWTYQNKILLQMALQSWIFGRLERWCDQSWRTTMIPLVNALLAEGHYRKLLHKSEEYSVPCDLLHHDKSMKIWRPRQSWKWPCGKGK</sequence>
<accession>A0AAD2CXJ2</accession>
<organism evidence="1 2">
    <name type="scientific">Cylindrotheca closterium</name>
    <dbReference type="NCBI Taxonomy" id="2856"/>
    <lineage>
        <taxon>Eukaryota</taxon>
        <taxon>Sar</taxon>
        <taxon>Stramenopiles</taxon>
        <taxon>Ochrophyta</taxon>
        <taxon>Bacillariophyta</taxon>
        <taxon>Bacillariophyceae</taxon>
        <taxon>Bacillariophycidae</taxon>
        <taxon>Bacillariales</taxon>
        <taxon>Bacillariaceae</taxon>
        <taxon>Cylindrotheca</taxon>
    </lineage>
</organism>
<evidence type="ECO:0000313" key="2">
    <source>
        <dbReference type="Proteomes" id="UP001295423"/>
    </source>
</evidence>
<dbReference type="AlphaFoldDB" id="A0AAD2CXJ2"/>
<gene>
    <name evidence="1" type="ORF">CYCCA115_LOCUS10182</name>
</gene>
<protein>
    <submittedName>
        <fullName evidence="1">Uncharacterized protein</fullName>
    </submittedName>
</protein>
<proteinExistence type="predicted"/>